<evidence type="ECO:0000313" key="3">
    <source>
        <dbReference type="Proteomes" id="UP000235786"/>
    </source>
</evidence>
<sequence>MFLSTTISSTSSWPSPSQLSSTTPPMTIMYSTPTAASSTLPGIGDFNPYISDLDFIGVFTGTPLNSAQSALQETCGDRWSTSFYQWMFTAIENGTLLDRFSCYKTATSLFQDPVYACEDDEKENELLSTVLAELSRFPFTASTPCCGQCSFTAGDVQVYHWPAATTTPSVSLLVNAEGYTFTYPSVYVAFKTIVATDKCGIVGSDINSVTKMAFNMTDLSTAVSYFSSTTSESGFNRIPDPTGILTSQSWWTITCTNIVTTLWSLMGFDEVETYSRLRTYVDTIKDRSIGTSGTNGGYLLGGWYTTTVTYTSLYLPLTVTYNPCTPYLSIPTQLLSIDQRWDTCIRNFRGLHDPPSVLDTASGFSLVRTVDPASTTPTRPNRASAAPTIQQPAATKTPAPNPKPTHSQEDDPLLAAQSQAISKLPASITLGKDIYTANSAGNFVINSQILTPGGKVTNENNVLSMATDGHALIIGSSTMYLEPAYAVGTQTLVLGGPAVTVGNTVLSLGPGSGDGEESLVVGVRVTEGVGGPAVVTVGGSVISVEPGSGTGEESIVTEVSVTVDPAEKWVLMREEPAAVRARNEKLLVVGLYGK</sequence>
<dbReference type="STRING" id="1149755.A0A2J6RLF8"/>
<evidence type="ECO:0000313" key="2">
    <source>
        <dbReference type="EMBL" id="PMD39348.1"/>
    </source>
</evidence>
<protein>
    <submittedName>
        <fullName evidence="2">Uncharacterized protein</fullName>
    </submittedName>
</protein>
<feature type="compositionally biased region" description="Low complexity" evidence="1">
    <location>
        <begin position="383"/>
        <end position="398"/>
    </location>
</feature>
<dbReference type="AlphaFoldDB" id="A0A2J6RLF8"/>
<feature type="region of interest" description="Disordered" evidence="1">
    <location>
        <begin position="1"/>
        <end position="24"/>
    </location>
</feature>
<proteinExistence type="predicted"/>
<gene>
    <name evidence="2" type="ORF">L207DRAFT_584725</name>
</gene>
<evidence type="ECO:0000256" key="1">
    <source>
        <dbReference type="SAM" id="MobiDB-lite"/>
    </source>
</evidence>
<feature type="region of interest" description="Disordered" evidence="1">
    <location>
        <begin position="370"/>
        <end position="411"/>
    </location>
</feature>
<feature type="compositionally biased region" description="Polar residues" evidence="1">
    <location>
        <begin position="372"/>
        <end position="381"/>
    </location>
</feature>
<dbReference type="EMBL" id="KZ613947">
    <property type="protein sequence ID" value="PMD39348.1"/>
    <property type="molecule type" value="Genomic_DNA"/>
</dbReference>
<dbReference type="Proteomes" id="UP000235786">
    <property type="component" value="Unassembled WGS sequence"/>
</dbReference>
<reference evidence="2 3" key="1">
    <citation type="submission" date="2016-04" db="EMBL/GenBank/DDBJ databases">
        <title>A degradative enzymes factory behind the ericoid mycorrhizal symbiosis.</title>
        <authorList>
            <consortium name="DOE Joint Genome Institute"/>
            <person name="Martino E."/>
            <person name="Morin E."/>
            <person name="Grelet G."/>
            <person name="Kuo A."/>
            <person name="Kohler A."/>
            <person name="Daghino S."/>
            <person name="Barry K."/>
            <person name="Choi C."/>
            <person name="Cichocki N."/>
            <person name="Clum A."/>
            <person name="Copeland A."/>
            <person name="Hainaut M."/>
            <person name="Haridas S."/>
            <person name="Labutti K."/>
            <person name="Lindquist E."/>
            <person name="Lipzen A."/>
            <person name="Khouja H.-R."/>
            <person name="Murat C."/>
            <person name="Ohm R."/>
            <person name="Olson A."/>
            <person name="Spatafora J."/>
            <person name="Veneault-Fourrey C."/>
            <person name="Henrissat B."/>
            <person name="Grigoriev I."/>
            <person name="Martin F."/>
            <person name="Perotto S."/>
        </authorList>
    </citation>
    <scope>NUCLEOTIDE SEQUENCE [LARGE SCALE GENOMIC DNA]</scope>
    <source>
        <strain evidence="2 3">F</strain>
    </source>
</reference>
<accession>A0A2J6RLF8</accession>
<dbReference type="OrthoDB" id="3565281at2759"/>
<name>A0A2J6RLF8_HYAVF</name>
<organism evidence="2 3">
    <name type="scientific">Hyaloscypha variabilis (strain UAMH 11265 / GT02V1 / F)</name>
    <name type="common">Meliniomyces variabilis</name>
    <dbReference type="NCBI Taxonomy" id="1149755"/>
    <lineage>
        <taxon>Eukaryota</taxon>
        <taxon>Fungi</taxon>
        <taxon>Dikarya</taxon>
        <taxon>Ascomycota</taxon>
        <taxon>Pezizomycotina</taxon>
        <taxon>Leotiomycetes</taxon>
        <taxon>Helotiales</taxon>
        <taxon>Hyaloscyphaceae</taxon>
        <taxon>Hyaloscypha</taxon>
        <taxon>Hyaloscypha variabilis</taxon>
    </lineage>
</organism>
<keyword evidence="3" id="KW-1185">Reference proteome</keyword>